<feature type="domain" description="Aminotransferase class I/classII large" evidence="8">
    <location>
        <begin position="32"/>
        <end position="379"/>
    </location>
</feature>
<accession>A0ABW5C7L6</accession>
<dbReference type="EC" id="2.6.1.-" evidence="7"/>
<dbReference type="PANTHER" id="PTHR46383">
    <property type="entry name" value="ASPARTATE AMINOTRANSFERASE"/>
    <property type="match status" value="1"/>
</dbReference>
<comment type="catalytic activity">
    <reaction evidence="6">
        <text>L-aspartate + 2-oxoglutarate = oxaloacetate + L-glutamate</text>
        <dbReference type="Rhea" id="RHEA:21824"/>
        <dbReference type="ChEBI" id="CHEBI:16452"/>
        <dbReference type="ChEBI" id="CHEBI:16810"/>
        <dbReference type="ChEBI" id="CHEBI:29985"/>
        <dbReference type="ChEBI" id="CHEBI:29991"/>
        <dbReference type="EC" id="2.6.1.1"/>
    </reaction>
</comment>
<evidence type="ECO:0000256" key="1">
    <source>
        <dbReference type="ARBA" id="ARBA00001933"/>
    </source>
</evidence>
<reference evidence="10" key="1">
    <citation type="journal article" date="2019" name="Int. J. Syst. Evol. Microbiol.">
        <title>The Global Catalogue of Microorganisms (GCM) 10K type strain sequencing project: providing services to taxonomists for standard genome sequencing and annotation.</title>
        <authorList>
            <consortium name="The Broad Institute Genomics Platform"/>
            <consortium name="The Broad Institute Genome Sequencing Center for Infectious Disease"/>
            <person name="Wu L."/>
            <person name="Ma J."/>
        </authorList>
    </citation>
    <scope>NUCLEOTIDE SEQUENCE [LARGE SCALE GENOMIC DNA]</scope>
    <source>
        <strain evidence="10">KCTC 15012</strain>
    </source>
</reference>
<dbReference type="InterPro" id="IPR004839">
    <property type="entry name" value="Aminotransferase_I/II_large"/>
</dbReference>
<dbReference type="Pfam" id="PF00155">
    <property type="entry name" value="Aminotran_1_2"/>
    <property type="match status" value="1"/>
</dbReference>
<dbReference type="EMBL" id="JBHUIY010000007">
    <property type="protein sequence ID" value="MFD2233264.1"/>
    <property type="molecule type" value="Genomic_DNA"/>
</dbReference>
<gene>
    <name evidence="9" type="ORF">ACFSNB_05550</name>
</gene>
<evidence type="ECO:0000313" key="9">
    <source>
        <dbReference type="EMBL" id="MFD2233264.1"/>
    </source>
</evidence>
<evidence type="ECO:0000256" key="6">
    <source>
        <dbReference type="ARBA" id="ARBA00049185"/>
    </source>
</evidence>
<comment type="caution">
    <text evidence="9">The sequence shown here is derived from an EMBL/GenBank/DDBJ whole genome shotgun (WGS) entry which is preliminary data.</text>
</comment>
<comment type="cofactor">
    <cofactor evidence="1 7">
        <name>pyridoxal 5'-phosphate</name>
        <dbReference type="ChEBI" id="CHEBI:597326"/>
    </cofactor>
</comment>
<evidence type="ECO:0000256" key="5">
    <source>
        <dbReference type="ARBA" id="ARBA00022898"/>
    </source>
</evidence>
<keyword evidence="4 7" id="KW-0808">Transferase</keyword>
<evidence type="ECO:0000256" key="2">
    <source>
        <dbReference type="ARBA" id="ARBA00007441"/>
    </source>
</evidence>
<evidence type="ECO:0000313" key="10">
    <source>
        <dbReference type="Proteomes" id="UP001597296"/>
    </source>
</evidence>
<name>A0ABW5C7L6_9PROT</name>
<comment type="similarity">
    <text evidence="2 7">Belongs to the class-I pyridoxal-phosphate-dependent aminotransferase family.</text>
</comment>
<dbReference type="Proteomes" id="UP001597296">
    <property type="component" value="Unassembled WGS sequence"/>
</dbReference>
<dbReference type="PANTHER" id="PTHR46383:SF2">
    <property type="entry name" value="AMINOTRANSFERASE"/>
    <property type="match status" value="1"/>
</dbReference>
<dbReference type="SUPFAM" id="SSF53383">
    <property type="entry name" value="PLP-dependent transferases"/>
    <property type="match status" value="1"/>
</dbReference>
<dbReference type="InterPro" id="IPR015424">
    <property type="entry name" value="PyrdxlP-dep_Trfase"/>
</dbReference>
<sequence>MAFRKSSRGNVPPFIVMDVMRAAARREAAGGDVLHLEVGQPAGGAPAAVRAAAARALESDPLGYTLAAGRDSLRRRIAAHYHETYGVTVAPERICVTTGSSAGFLLAFLAAFDVGDRVAVAAPGYPAYRNILTALGLEVVEIPVGPASRWQITAELLRGVEGKLDGVVVASPANPTGSMLSAHEVAELAEWCELAGIRLISDEIYHGIAYGRAAATAAGLPGAGHAIVVNSFSKYYAMTGWRVGWLVVPPDLDRAVECLQQNLFISPPTLAQIAAEAAFGCRDELDARIATYRANRDLLLDALPGAGFADIAPADGAFYLYVDLAGRSDDSAAFCARMLAETGIATTPGTDFDPLAGRRFLRISYAGSPADIAEAARRLKTWR</sequence>
<keyword evidence="5" id="KW-0663">Pyridoxal phosphate</keyword>
<keyword evidence="10" id="KW-1185">Reference proteome</keyword>
<dbReference type="Gene3D" id="3.40.640.10">
    <property type="entry name" value="Type I PLP-dependent aspartate aminotransferase-like (Major domain)"/>
    <property type="match status" value="1"/>
</dbReference>
<dbReference type="InterPro" id="IPR050596">
    <property type="entry name" value="AspAT/PAT-like"/>
</dbReference>
<dbReference type="PROSITE" id="PS00105">
    <property type="entry name" value="AA_TRANSFER_CLASS_1"/>
    <property type="match status" value="1"/>
</dbReference>
<dbReference type="CDD" id="cd00609">
    <property type="entry name" value="AAT_like"/>
    <property type="match status" value="1"/>
</dbReference>
<evidence type="ECO:0000259" key="8">
    <source>
        <dbReference type="Pfam" id="PF00155"/>
    </source>
</evidence>
<dbReference type="InterPro" id="IPR004838">
    <property type="entry name" value="NHTrfase_class1_PyrdxlP-BS"/>
</dbReference>
<dbReference type="GO" id="GO:0008483">
    <property type="term" value="F:transaminase activity"/>
    <property type="evidence" value="ECO:0007669"/>
    <property type="project" value="UniProtKB-KW"/>
</dbReference>
<evidence type="ECO:0000256" key="7">
    <source>
        <dbReference type="RuleBase" id="RU000481"/>
    </source>
</evidence>
<dbReference type="RefSeq" id="WP_377315044.1">
    <property type="nucleotide sequence ID" value="NZ_JBHUIY010000007.1"/>
</dbReference>
<evidence type="ECO:0000256" key="4">
    <source>
        <dbReference type="ARBA" id="ARBA00022679"/>
    </source>
</evidence>
<dbReference type="InterPro" id="IPR015421">
    <property type="entry name" value="PyrdxlP-dep_Trfase_major"/>
</dbReference>
<keyword evidence="3 7" id="KW-0032">Aminotransferase</keyword>
<proteinExistence type="inferred from homology"/>
<evidence type="ECO:0000256" key="3">
    <source>
        <dbReference type="ARBA" id="ARBA00022576"/>
    </source>
</evidence>
<organism evidence="9 10">
    <name type="scientific">Phaeospirillum tilakii</name>
    <dbReference type="NCBI Taxonomy" id="741673"/>
    <lineage>
        <taxon>Bacteria</taxon>
        <taxon>Pseudomonadati</taxon>
        <taxon>Pseudomonadota</taxon>
        <taxon>Alphaproteobacteria</taxon>
        <taxon>Rhodospirillales</taxon>
        <taxon>Rhodospirillaceae</taxon>
        <taxon>Phaeospirillum</taxon>
    </lineage>
</organism>
<protein>
    <recommendedName>
        <fullName evidence="7">Aminotransferase</fullName>
        <ecNumber evidence="7">2.6.1.-</ecNumber>
    </recommendedName>
</protein>